<proteinExistence type="inferred from homology"/>
<accession>A0A7J5U0E3</accession>
<evidence type="ECO:0000313" key="11">
    <source>
        <dbReference type="Proteomes" id="UP000488299"/>
    </source>
</evidence>
<evidence type="ECO:0000256" key="4">
    <source>
        <dbReference type="ARBA" id="ARBA00022692"/>
    </source>
</evidence>
<dbReference type="PROSITE" id="PS52016">
    <property type="entry name" value="TONB_DEPENDENT_REC_3"/>
    <property type="match status" value="1"/>
</dbReference>
<evidence type="ECO:0000256" key="1">
    <source>
        <dbReference type="ARBA" id="ARBA00004571"/>
    </source>
</evidence>
<evidence type="ECO:0000256" key="7">
    <source>
        <dbReference type="PROSITE-ProRule" id="PRU01360"/>
    </source>
</evidence>
<feature type="region of interest" description="Disordered" evidence="8">
    <location>
        <begin position="1"/>
        <end position="25"/>
    </location>
</feature>
<feature type="compositionally biased region" description="Low complexity" evidence="8">
    <location>
        <begin position="7"/>
        <end position="22"/>
    </location>
</feature>
<dbReference type="AlphaFoldDB" id="A0A7J5U0E3"/>
<dbReference type="InterPro" id="IPR036942">
    <property type="entry name" value="Beta-barrel_TonB_sf"/>
</dbReference>
<protein>
    <submittedName>
        <fullName evidence="10">SusC/RagA family TonB-linked outer membrane protein</fullName>
    </submittedName>
</protein>
<comment type="caution">
    <text evidence="10">The sequence shown here is derived from an EMBL/GenBank/DDBJ whole genome shotgun (WGS) entry which is preliminary data.</text>
</comment>
<dbReference type="InterPro" id="IPR039426">
    <property type="entry name" value="TonB-dep_rcpt-like"/>
</dbReference>
<dbReference type="EMBL" id="WELI01000003">
    <property type="protein sequence ID" value="KAB7731107.1"/>
    <property type="molecule type" value="Genomic_DNA"/>
</dbReference>
<reference evidence="10 11" key="1">
    <citation type="submission" date="2019-10" db="EMBL/GenBank/DDBJ databases">
        <title>Rudanella paleaurantiibacter sp. nov., isolated from sludge.</title>
        <authorList>
            <person name="Xu S.Q."/>
        </authorList>
    </citation>
    <scope>NUCLEOTIDE SEQUENCE [LARGE SCALE GENOMIC DNA]</scope>
    <source>
        <strain evidence="10 11">HX-22-17</strain>
    </source>
</reference>
<keyword evidence="3 7" id="KW-1134">Transmembrane beta strand</keyword>
<dbReference type="FunFam" id="2.170.130.10:FF:000008">
    <property type="entry name" value="SusC/RagA family TonB-linked outer membrane protein"/>
    <property type="match status" value="1"/>
</dbReference>
<dbReference type="RefSeq" id="WP_152124092.1">
    <property type="nucleotide sequence ID" value="NZ_WELI01000003.1"/>
</dbReference>
<dbReference type="InterPro" id="IPR023996">
    <property type="entry name" value="TonB-dep_OMP_SusC/RagA"/>
</dbReference>
<dbReference type="InterPro" id="IPR012910">
    <property type="entry name" value="Plug_dom"/>
</dbReference>
<dbReference type="InterPro" id="IPR008969">
    <property type="entry name" value="CarboxyPept-like_regulatory"/>
</dbReference>
<feature type="compositionally biased region" description="Low complexity" evidence="8">
    <location>
        <begin position="88"/>
        <end position="102"/>
    </location>
</feature>
<dbReference type="InterPro" id="IPR023997">
    <property type="entry name" value="TonB-dep_OMP_SusC/RagA_CS"/>
</dbReference>
<evidence type="ECO:0000256" key="5">
    <source>
        <dbReference type="ARBA" id="ARBA00023136"/>
    </source>
</evidence>
<feature type="domain" description="TonB-dependent receptor plug" evidence="9">
    <location>
        <begin position="159"/>
        <end position="267"/>
    </location>
</feature>
<dbReference type="InterPro" id="IPR037066">
    <property type="entry name" value="Plug_dom_sf"/>
</dbReference>
<comment type="subcellular location">
    <subcellularLocation>
        <location evidence="1 7">Cell outer membrane</location>
        <topology evidence="1 7">Multi-pass membrane protein</topology>
    </subcellularLocation>
</comment>
<dbReference type="Gene3D" id="2.40.170.20">
    <property type="entry name" value="TonB-dependent receptor, beta-barrel domain"/>
    <property type="match status" value="1"/>
</dbReference>
<dbReference type="Gene3D" id="2.60.40.1120">
    <property type="entry name" value="Carboxypeptidase-like, regulatory domain"/>
    <property type="match status" value="1"/>
</dbReference>
<dbReference type="NCBIfam" id="TIGR04056">
    <property type="entry name" value="OMP_RagA_SusC"/>
    <property type="match status" value="1"/>
</dbReference>
<sequence>MRTPKHSTLPTLETPPTGLSSPGLASPGLASPGVKRLVCGSALLVALMIPGLTLARPERPVLVAVADQGVSGRVTDEKGEGLPGVSVTLRGTNRGTTTDNTGKFQISVPGPDAVLVFSFVGYARQEITVGNRQSFDVQLVSDEQNLSEVVVVGYGTQRKSDITGSVASVTAKEIRAVPVTGVGQALQGRAPGVFVTQASNAPGGGVSIRVRGGNSINAGNEPLYVIDGFPVYNENGPNLNPNDIESMEILKDASATAIYGSRGANGVVLITTKRGKAGQNRIEFDSYYGVQNVRRQIPMLNATEYAQLVNEAQTNAGRQPVFTNEQIAGFGEGTNWQNEIFQAAPMQNYQLTASGGNDKTRYAVSGNYFNQQGVIINSKFDRGSLRFNFDHKLNDKFSLGTNLNLVRTRTFAVPTDADGGNSASVVYSALNFSPTQPVYNPDGTLVVFNTPGRIQIGSPVAQALGTSNQTVGTRLLGNVFVDYRIIPGLTFRTSFGTDINYSKNSFYISRLTAAGAQLGGQGAIQNNQTSNWLNENTLTYSKTFNSIHNVTLLAGYTMQGNRFESVRAVSQGFANDNLTFYNLGGASTPLIPASSAALWQLNSYIGRVNYDYAGKYLVTATVRADGSSRFGAGNKWAVFPSGSVAWRLSEEDFLKGNPVLNDLKLRVSYGLSGNQEIGQYQSLATLGTQNANFNNAVAIGIGPTRVANPDLRWETTAQANIGVDLGLWNNRLTLTADVYDKKTTDLLLSVPLPFVSGYASALQNLGSIRNRGVELGINSVNTTGAFRWTTSFNIAGNRNKVLDLGSQREFPAGESSGHLQLPNSGLVRVGEQVGLFFGLRSNGIFQNQAEVDASAQKTARPGDIRYVDQDGNGVINQSDRVILGYAQPKFFGGLTNTFSYKGFELSIFMQGTYGNSIFNINRFELESLTGVSNQSRRVLDRWTPTNPSTTMPRANAVGNAYVISDRQIEDGSYLRVKNVNFSYTLPQTISRKVKMNNVKVYVSAQNLLTFTNYTGFDPEVNRFGQNTLSQGTDYGSYPGSRIFLGGLVLGF</sequence>
<dbReference type="Pfam" id="PF07715">
    <property type="entry name" value="Plug"/>
    <property type="match status" value="1"/>
</dbReference>
<name>A0A7J5U0E3_9BACT</name>
<feature type="region of interest" description="Disordered" evidence="8">
    <location>
        <begin position="74"/>
        <end position="102"/>
    </location>
</feature>
<keyword evidence="5 7" id="KW-0472">Membrane</keyword>
<organism evidence="10 11">
    <name type="scientific">Rudanella paleaurantiibacter</name>
    <dbReference type="NCBI Taxonomy" id="2614655"/>
    <lineage>
        <taxon>Bacteria</taxon>
        <taxon>Pseudomonadati</taxon>
        <taxon>Bacteroidota</taxon>
        <taxon>Cytophagia</taxon>
        <taxon>Cytophagales</taxon>
        <taxon>Cytophagaceae</taxon>
        <taxon>Rudanella</taxon>
    </lineage>
</organism>
<dbReference type="Gene3D" id="2.170.130.10">
    <property type="entry name" value="TonB-dependent receptor, plug domain"/>
    <property type="match status" value="1"/>
</dbReference>
<dbReference type="NCBIfam" id="TIGR04057">
    <property type="entry name" value="SusC_RagA_signa"/>
    <property type="match status" value="1"/>
</dbReference>
<dbReference type="SUPFAM" id="SSF56935">
    <property type="entry name" value="Porins"/>
    <property type="match status" value="1"/>
</dbReference>
<gene>
    <name evidence="10" type="ORF">F5984_09850</name>
</gene>
<keyword evidence="6 7" id="KW-0998">Cell outer membrane</keyword>
<dbReference type="SUPFAM" id="SSF49464">
    <property type="entry name" value="Carboxypeptidase regulatory domain-like"/>
    <property type="match status" value="1"/>
</dbReference>
<dbReference type="GO" id="GO:0009279">
    <property type="term" value="C:cell outer membrane"/>
    <property type="evidence" value="ECO:0007669"/>
    <property type="project" value="UniProtKB-SubCell"/>
</dbReference>
<evidence type="ECO:0000259" key="9">
    <source>
        <dbReference type="Pfam" id="PF07715"/>
    </source>
</evidence>
<dbReference type="Pfam" id="PF13715">
    <property type="entry name" value="CarbopepD_reg_2"/>
    <property type="match status" value="1"/>
</dbReference>
<evidence type="ECO:0000313" key="10">
    <source>
        <dbReference type="EMBL" id="KAB7731107.1"/>
    </source>
</evidence>
<evidence type="ECO:0000256" key="2">
    <source>
        <dbReference type="ARBA" id="ARBA00022448"/>
    </source>
</evidence>
<evidence type="ECO:0000256" key="8">
    <source>
        <dbReference type="SAM" id="MobiDB-lite"/>
    </source>
</evidence>
<keyword evidence="11" id="KW-1185">Reference proteome</keyword>
<evidence type="ECO:0000256" key="3">
    <source>
        <dbReference type="ARBA" id="ARBA00022452"/>
    </source>
</evidence>
<keyword evidence="4 7" id="KW-0812">Transmembrane</keyword>
<evidence type="ECO:0000256" key="6">
    <source>
        <dbReference type="ARBA" id="ARBA00023237"/>
    </source>
</evidence>
<keyword evidence="2 7" id="KW-0813">Transport</keyword>
<comment type="similarity">
    <text evidence="7">Belongs to the TonB-dependent receptor family.</text>
</comment>
<dbReference type="Proteomes" id="UP000488299">
    <property type="component" value="Unassembled WGS sequence"/>
</dbReference>